<feature type="signal peptide" evidence="3">
    <location>
        <begin position="1"/>
        <end position="30"/>
    </location>
</feature>
<dbReference type="SUPFAM" id="SSF51261">
    <property type="entry name" value="Duplicated hybrid motif"/>
    <property type="match status" value="1"/>
</dbReference>
<reference evidence="5" key="1">
    <citation type="journal article" date="2014" name="Int. J. Syst. Evol. Microbiol.">
        <title>Complete genome sequence of Corynebacterium casei LMG S-19264T (=DSM 44701T), isolated from a smear-ripened cheese.</title>
        <authorList>
            <consortium name="US DOE Joint Genome Institute (JGI-PGF)"/>
            <person name="Walter F."/>
            <person name="Albersmeier A."/>
            <person name="Kalinowski J."/>
            <person name="Ruckert C."/>
        </authorList>
    </citation>
    <scope>NUCLEOTIDE SEQUENCE</scope>
    <source>
        <strain evidence="5">CGMCC 1.12785</strain>
    </source>
</reference>
<dbReference type="CDD" id="cd12797">
    <property type="entry name" value="M23_peptidase"/>
    <property type="match status" value="1"/>
</dbReference>
<evidence type="ECO:0000259" key="4">
    <source>
        <dbReference type="Pfam" id="PF01551"/>
    </source>
</evidence>
<dbReference type="EMBL" id="BMFY01000006">
    <property type="protein sequence ID" value="GGA15136.1"/>
    <property type="molecule type" value="Genomic_DNA"/>
</dbReference>
<dbReference type="PANTHER" id="PTHR21666">
    <property type="entry name" value="PEPTIDASE-RELATED"/>
    <property type="match status" value="1"/>
</dbReference>
<dbReference type="Pfam" id="PF01551">
    <property type="entry name" value="Peptidase_M23"/>
    <property type="match status" value="1"/>
</dbReference>
<feature type="domain" description="M23ase beta-sheet core" evidence="4">
    <location>
        <begin position="316"/>
        <end position="414"/>
    </location>
</feature>
<feature type="region of interest" description="Disordered" evidence="2">
    <location>
        <begin position="232"/>
        <end position="260"/>
    </location>
</feature>
<feature type="region of interest" description="Disordered" evidence="2">
    <location>
        <begin position="273"/>
        <end position="302"/>
    </location>
</feature>
<dbReference type="InterPro" id="IPR050570">
    <property type="entry name" value="Cell_wall_metabolism_enzyme"/>
</dbReference>
<dbReference type="GO" id="GO:0004222">
    <property type="term" value="F:metalloendopeptidase activity"/>
    <property type="evidence" value="ECO:0007669"/>
    <property type="project" value="TreeGrafter"/>
</dbReference>
<dbReference type="RefSeq" id="WP_188550555.1">
    <property type="nucleotide sequence ID" value="NZ_BMFY01000006.1"/>
</dbReference>
<feature type="chain" id="PRO_5035301388" evidence="3">
    <location>
        <begin position="31"/>
        <end position="418"/>
    </location>
</feature>
<dbReference type="PANTHER" id="PTHR21666:SF289">
    <property type="entry name" value="L-ALA--D-GLU ENDOPEPTIDASE"/>
    <property type="match status" value="1"/>
</dbReference>
<keyword evidence="6" id="KW-1185">Reference proteome</keyword>
<sequence length="418" mass="45386">MTARTLPRALLTVLLAAVMIATMPPSLAHADPRQQKARVDERVEELTREHADLDRELARTIAERDAAQEALPDAEQALADAQDELADAEARDAELASRLTSAENAQSDLQREVEEGEEELERTQTSMTRIARQAYQNSGVTSEMALFLSLAESGNGATGMARVDSAVRSQQRAIGRLDQQRSVNQNNEAKLQAISEEIADLKEQAAEVVAEKEAAQAEAAARQAELEDLIDTSERASREIEENKASTQRALDEQREEQDRLAKEIEELIRKEEEEARKRGEAPSGGSSGLQNPAPGYPVTSPFGYRVHPITGTRRLHTGMDYGVPCGTPLRAAASGTVLSSGWAGGYGYRVVISHGRMDGAQIATTYSHNSSLRVRAGQRVNQGDIISISGTTGASTGCHLHFEVMRNGTYVNPAPYV</sequence>
<protein>
    <submittedName>
        <fullName evidence="5">Metalloendopeptidase</fullName>
    </submittedName>
</protein>
<proteinExistence type="predicted"/>
<dbReference type="Proteomes" id="UP000616114">
    <property type="component" value="Unassembled WGS sequence"/>
</dbReference>
<evidence type="ECO:0000313" key="5">
    <source>
        <dbReference type="EMBL" id="GGA15136.1"/>
    </source>
</evidence>
<dbReference type="InterPro" id="IPR016047">
    <property type="entry name" value="M23ase_b-sheet_dom"/>
</dbReference>
<evidence type="ECO:0000256" key="2">
    <source>
        <dbReference type="SAM" id="MobiDB-lite"/>
    </source>
</evidence>
<name>A0A8J2TYA5_9MICO</name>
<dbReference type="Gene3D" id="2.70.70.10">
    <property type="entry name" value="Glucose Permease (Domain IIA)"/>
    <property type="match status" value="1"/>
</dbReference>
<evidence type="ECO:0000256" key="3">
    <source>
        <dbReference type="SAM" id="SignalP"/>
    </source>
</evidence>
<feature type="region of interest" description="Disordered" evidence="2">
    <location>
        <begin position="83"/>
        <end position="124"/>
    </location>
</feature>
<comment type="caution">
    <text evidence="5">The sequence shown here is derived from an EMBL/GenBank/DDBJ whole genome shotgun (WGS) entry which is preliminary data.</text>
</comment>
<gene>
    <name evidence="5" type="ORF">GCM10011333_17720</name>
</gene>
<feature type="compositionally biased region" description="Polar residues" evidence="2">
    <location>
        <begin position="98"/>
        <end position="108"/>
    </location>
</feature>
<organism evidence="5 6">
    <name type="scientific">Sediminivirga luteola</name>
    <dbReference type="NCBI Taxonomy" id="1774748"/>
    <lineage>
        <taxon>Bacteria</taxon>
        <taxon>Bacillati</taxon>
        <taxon>Actinomycetota</taxon>
        <taxon>Actinomycetes</taxon>
        <taxon>Micrococcales</taxon>
        <taxon>Brevibacteriaceae</taxon>
        <taxon>Sediminivirga</taxon>
    </lineage>
</organism>
<accession>A0A8J2TYA5</accession>
<dbReference type="InterPro" id="IPR011055">
    <property type="entry name" value="Dup_hybrid_motif"/>
</dbReference>
<evidence type="ECO:0000313" key="6">
    <source>
        <dbReference type="Proteomes" id="UP000616114"/>
    </source>
</evidence>
<reference evidence="5" key="2">
    <citation type="submission" date="2020-09" db="EMBL/GenBank/DDBJ databases">
        <authorList>
            <person name="Sun Q."/>
            <person name="Zhou Y."/>
        </authorList>
    </citation>
    <scope>NUCLEOTIDE SEQUENCE</scope>
    <source>
        <strain evidence="5">CGMCC 1.12785</strain>
    </source>
</reference>
<keyword evidence="1 3" id="KW-0732">Signal</keyword>
<evidence type="ECO:0000256" key="1">
    <source>
        <dbReference type="ARBA" id="ARBA00022729"/>
    </source>
</evidence>
<dbReference type="AlphaFoldDB" id="A0A8J2TYA5"/>